<dbReference type="EMBL" id="AOJK01000025">
    <property type="protein sequence ID" value="ELZ45801.1"/>
    <property type="molecule type" value="Genomic_DNA"/>
</dbReference>
<feature type="transmembrane region" description="Helical" evidence="1">
    <location>
        <begin position="12"/>
        <end position="32"/>
    </location>
</feature>
<gene>
    <name evidence="2" type="ORF">C463_05175</name>
</gene>
<evidence type="ECO:0000313" key="2">
    <source>
        <dbReference type="EMBL" id="ELZ45801.1"/>
    </source>
</evidence>
<protein>
    <submittedName>
        <fullName evidence="2">Uncharacterized protein</fullName>
    </submittedName>
</protein>
<sequence>MSLPCATSHGVPHAAAVLLLGAGSVGFGAIWYRELTACEELACFEFEYHGADDAPSQLDIEHTSGTERLRAGDVFVTNVSTDYEAGENDTVAWAELDDDLGPEDAITGETLRIPIRVPDLVTVRWRRDDEEEVVGAWVYDDDVR</sequence>
<organism evidence="2 3">
    <name type="scientific">Halorubrum californiense DSM 19288</name>
    <dbReference type="NCBI Taxonomy" id="1227465"/>
    <lineage>
        <taxon>Archaea</taxon>
        <taxon>Methanobacteriati</taxon>
        <taxon>Methanobacteriota</taxon>
        <taxon>Stenosarchaea group</taxon>
        <taxon>Halobacteria</taxon>
        <taxon>Halobacteriales</taxon>
        <taxon>Haloferacaceae</taxon>
        <taxon>Halorubrum</taxon>
    </lineage>
</organism>
<keyword evidence="1" id="KW-1133">Transmembrane helix</keyword>
<evidence type="ECO:0000256" key="1">
    <source>
        <dbReference type="SAM" id="Phobius"/>
    </source>
</evidence>
<accession>M0EDC2</accession>
<keyword evidence="3" id="KW-1185">Reference proteome</keyword>
<comment type="caution">
    <text evidence="2">The sequence shown here is derived from an EMBL/GenBank/DDBJ whole genome shotgun (WGS) entry which is preliminary data.</text>
</comment>
<dbReference type="Proteomes" id="UP000011586">
    <property type="component" value="Unassembled WGS sequence"/>
</dbReference>
<proteinExistence type="predicted"/>
<dbReference type="PATRIC" id="fig|1227465.4.peg.1011"/>
<evidence type="ECO:0000313" key="3">
    <source>
        <dbReference type="Proteomes" id="UP000011586"/>
    </source>
</evidence>
<keyword evidence="1" id="KW-0812">Transmembrane</keyword>
<dbReference type="RefSeq" id="WP_008441662.1">
    <property type="nucleotide sequence ID" value="NZ_AOJK01000025.1"/>
</dbReference>
<keyword evidence="1" id="KW-0472">Membrane</keyword>
<name>M0EDC2_9EURY</name>
<reference evidence="2 3" key="1">
    <citation type="journal article" date="2014" name="PLoS Genet.">
        <title>Phylogenetically driven sequencing of extremely halophilic archaea reveals strategies for static and dynamic osmo-response.</title>
        <authorList>
            <person name="Becker E.A."/>
            <person name="Seitzer P.M."/>
            <person name="Tritt A."/>
            <person name="Larsen D."/>
            <person name="Krusor M."/>
            <person name="Yao A.I."/>
            <person name="Wu D."/>
            <person name="Madern D."/>
            <person name="Eisen J.A."/>
            <person name="Darling A.E."/>
            <person name="Facciotti M.T."/>
        </authorList>
    </citation>
    <scope>NUCLEOTIDE SEQUENCE [LARGE SCALE GENOMIC DNA]</scope>
    <source>
        <strain evidence="2 3">DSM 19288</strain>
    </source>
</reference>
<dbReference type="AlphaFoldDB" id="M0EDC2"/>